<proteinExistence type="predicted"/>
<gene>
    <name evidence="2" type="ORF">CA3LBN_001044</name>
</gene>
<protein>
    <submittedName>
        <fullName evidence="2">Uncharacterized protein</fullName>
    </submittedName>
</protein>
<dbReference type="Proteomes" id="UP000825434">
    <property type="component" value="Chromosome 1"/>
</dbReference>
<feature type="region of interest" description="Disordered" evidence="1">
    <location>
        <begin position="29"/>
        <end position="49"/>
    </location>
</feature>
<evidence type="ECO:0000256" key="1">
    <source>
        <dbReference type="SAM" id="MobiDB-lite"/>
    </source>
</evidence>
<dbReference type="EMBL" id="CP076661">
    <property type="protein sequence ID" value="QWU86826.1"/>
    <property type="molecule type" value="Genomic_DNA"/>
</dbReference>
<accession>A0ABX8I0W5</accession>
<organism evidence="2 3">
    <name type="scientific">Candidozyma haemuli</name>
    <dbReference type="NCBI Taxonomy" id="45357"/>
    <lineage>
        <taxon>Eukaryota</taxon>
        <taxon>Fungi</taxon>
        <taxon>Dikarya</taxon>
        <taxon>Ascomycota</taxon>
        <taxon>Saccharomycotina</taxon>
        <taxon>Pichiomycetes</taxon>
        <taxon>Metschnikowiaceae</taxon>
        <taxon>Candidozyma</taxon>
    </lineage>
</organism>
<evidence type="ECO:0000313" key="2">
    <source>
        <dbReference type="EMBL" id="QWU86826.1"/>
    </source>
</evidence>
<keyword evidence="3" id="KW-1185">Reference proteome</keyword>
<reference evidence="2 3" key="1">
    <citation type="submission" date="2021-06" db="EMBL/GenBank/DDBJ databases">
        <title>Candida outbreak in Lebanon.</title>
        <authorList>
            <person name="Finianos M."/>
        </authorList>
    </citation>
    <scope>NUCLEOTIDE SEQUENCE [LARGE SCALE GENOMIC DNA]</scope>
    <source>
        <strain evidence="2">CA3LBN</strain>
    </source>
</reference>
<sequence>MLIALETKGSAFKPSLNKPPITWRLKKFKEHHQGRRPSRTESETTLVDARAPKVPETKEVLKEETVDSRAIY</sequence>
<evidence type="ECO:0000313" key="3">
    <source>
        <dbReference type="Proteomes" id="UP000825434"/>
    </source>
</evidence>
<name>A0ABX8I0W5_9ASCO</name>